<gene>
    <name evidence="1" type="ORF">QE364_001544</name>
</gene>
<comment type="caution">
    <text evidence="1">The sequence shown here is derived from an EMBL/GenBank/DDBJ whole genome shotgun (WGS) entry which is preliminary data.</text>
</comment>
<evidence type="ECO:0000313" key="1">
    <source>
        <dbReference type="EMBL" id="MDR6209844.1"/>
    </source>
</evidence>
<proteinExistence type="predicted"/>
<dbReference type="EMBL" id="JAVIZJ010000003">
    <property type="protein sequence ID" value="MDR6209844.1"/>
    <property type="molecule type" value="Genomic_DNA"/>
</dbReference>
<evidence type="ECO:0000313" key="2">
    <source>
        <dbReference type="Proteomes" id="UP001261666"/>
    </source>
</evidence>
<reference evidence="1" key="1">
    <citation type="submission" date="2023-08" db="EMBL/GenBank/DDBJ databases">
        <title>Functional and genomic diversity of the sorghum phyllosphere microbiome.</title>
        <authorList>
            <person name="Shade A."/>
        </authorList>
    </citation>
    <scope>NUCLEOTIDE SEQUENCE</scope>
    <source>
        <strain evidence="1">SORGH_AS_0885</strain>
    </source>
</reference>
<protein>
    <submittedName>
        <fullName evidence="1">RNA-binding protein with TRAM domain</fullName>
    </submittedName>
</protein>
<keyword evidence="2" id="KW-1185">Reference proteome</keyword>
<dbReference type="Proteomes" id="UP001261666">
    <property type="component" value="Unassembled WGS sequence"/>
</dbReference>
<accession>A0ACC6IGQ9</accession>
<organism evidence="1 2">
    <name type="scientific">Nocardioides zeae</name>
    <dbReference type="NCBI Taxonomy" id="1457234"/>
    <lineage>
        <taxon>Bacteria</taxon>
        <taxon>Bacillati</taxon>
        <taxon>Actinomycetota</taxon>
        <taxon>Actinomycetes</taxon>
        <taxon>Propionibacteriales</taxon>
        <taxon>Nocardioidaceae</taxon>
        <taxon>Nocardioides</taxon>
    </lineage>
</organism>
<name>A0ACC6IGQ9_9ACTN</name>
<sequence>MSIRRTVVPLATSAVLALTLAACGGTDDSDRAGASGDGASSDSSPSAPVSTSSDAGSGDGGGTDAGEGDGGGDAATAVYFVTPGPLGDRLVREFQAGGADLASAVDLLSGTPQDPDYTNPASGWVQEATQDGDEIVATVAGAAPGGDGAALVVQQVVYTLQAAVGDTLPVRFVDADGGDVTVASGAANPVEAAPQLDTLLLVNVTDPAEGTTVSGSFTATGRASSFEATVPWELRRGDEVVDSGFVTHEGDWATGLGPWEVTVDVSALDPGTYTFVARTDDPSGGEGPGPAEDTKDVVVR</sequence>